<dbReference type="AlphaFoldDB" id="A0A0F9S9W3"/>
<reference evidence="1" key="1">
    <citation type="journal article" date="2015" name="Nature">
        <title>Complex archaea that bridge the gap between prokaryotes and eukaryotes.</title>
        <authorList>
            <person name="Spang A."/>
            <person name="Saw J.H."/>
            <person name="Jorgensen S.L."/>
            <person name="Zaremba-Niedzwiedzka K."/>
            <person name="Martijn J."/>
            <person name="Lind A.E."/>
            <person name="van Eijk R."/>
            <person name="Schleper C."/>
            <person name="Guy L."/>
            <person name="Ettema T.J."/>
        </authorList>
    </citation>
    <scope>NUCLEOTIDE SEQUENCE</scope>
</reference>
<accession>A0A0F9S9W3</accession>
<name>A0A0F9S9W3_9ZZZZ</name>
<protein>
    <submittedName>
        <fullName evidence="1">Uncharacterized protein</fullName>
    </submittedName>
</protein>
<organism evidence="1">
    <name type="scientific">marine sediment metagenome</name>
    <dbReference type="NCBI Taxonomy" id="412755"/>
    <lineage>
        <taxon>unclassified sequences</taxon>
        <taxon>metagenomes</taxon>
        <taxon>ecological metagenomes</taxon>
    </lineage>
</organism>
<evidence type="ECO:0000313" key="1">
    <source>
        <dbReference type="EMBL" id="KKN33771.1"/>
    </source>
</evidence>
<sequence>MARVDLGNDWWELSTGDSAEIETHVALIAGLQQQASSAPWVELARVKNRFALTGRFVKQELAALCLASFVGGAGATWEVRLYNVTDAAELVKITVTATAITCQRATFSLPFAEKEVSIEARQTVGGAQPINITHALICWSSVL</sequence>
<gene>
    <name evidence="1" type="ORF">LCGC14_0800300</name>
</gene>
<proteinExistence type="predicted"/>
<dbReference type="EMBL" id="LAZR01002152">
    <property type="protein sequence ID" value="KKN33771.1"/>
    <property type="molecule type" value="Genomic_DNA"/>
</dbReference>
<comment type="caution">
    <text evidence="1">The sequence shown here is derived from an EMBL/GenBank/DDBJ whole genome shotgun (WGS) entry which is preliminary data.</text>
</comment>